<accession>A0A0A9HUX4</accession>
<proteinExistence type="predicted"/>
<evidence type="ECO:0000313" key="1">
    <source>
        <dbReference type="EMBL" id="JAE39599.1"/>
    </source>
</evidence>
<sequence length="72" mass="8048">MEDRHCRDGGGERVEQMRATALRHRRMVMGKGEPICAAADAVTGRHHNRFITICYLVLLHDTSAREEDGDAG</sequence>
<reference evidence="1" key="1">
    <citation type="submission" date="2014-09" db="EMBL/GenBank/DDBJ databases">
        <authorList>
            <person name="Magalhaes I.L.F."/>
            <person name="Oliveira U."/>
            <person name="Santos F.R."/>
            <person name="Vidigal T.H.D.A."/>
            <person name="Brescovit A.D."/>
            <person name="Santos A.J."/>
        </authorList>
    </citation>
    <scope>NUCLEOTIDE SEQUENCE</scope>
    <source>
        <tissue evidence="1">Shoot tissue taken approximately 20 cm above the soil surface</tissue>
    </source>
</reference>
<reference evidence="1" key="2">
    <citation type="journal article" date="2015" name="Data Brief">
        <title>Shoot transcriptome of the giant reed, Arundo donax.</title>
        <authorList>
            <person name="Barrero R.A."/>
            <person name="Guerrero F.D."/>
            <person name="Moolhuijzen P."/>
            <person name="Goolsby J.A."/>
            <person name="Tidwell J."/>
            <person name="Bellgard S.E."/>
            <person name="Bellgard M.I."/>
        </authorList>
    </citation>
    <scope>NUCLEOTIDE SEQUENCE</scope>
    <source>
        <tissue evidence="1">Shoot tissue taken approximately 20 cm above the soil surface</tissue>
    </source>
</reference>
<dbReference type="EMBL" id="GBRH01158297">
    <property type="protein sequence ID" value="JAE39599.1"/>
    <property type="molecule type" value="Transcribed_RNA"/>
</dbReference>
<dbReference type="AlphaFoldDB" id="A0A0A9HUX4"/>
<name>A0A0A9HUX4_ARUDO</name>
<organism evidence="1">
    <name type="scientific">Arundo donax</name>
    <name type="common">Giant reed</name>
    <name type="synonym">Donax arundinaceus</name>
    <dbReference type="NCBI Taxonomy" id="35708"/>
    <lineage>
        <taxon>Eukaryota</taxon>
        <taxon>Viridiplantae</taxon>
        <taxon>Streptophyta</taxon>
        <taxon>Embryophyta</taxon>
        <taxon>Tracheophyta</taxon>
        <taxon>Spermatophyta</taxon>
        <taxon>Magnoliopsida</taxon>
        <taxon>Liliopsida</taxon>
        <taxon>Poales</taxon>
        <taxon>Poaceae</taxon>
        <taxon>PACMAD clade</taxon>
        <taxon>Arundinoideae</taxon>
        <taxon>Arundineae</taxon>
        <taxon>Arundo</taxon>
    </lineage>
</organism>
<protein>
    <submittedName>
        <fullName evidence="1">Uncharacterized protein</fullName>
    </submittedName>
</protein>